<accession>A0A6L2JEU3</accession>
<dbReference type="Gene3D" id="2.40.70.10">
    <property type="entry name" value="Acid Proteases"/>
    <property type="match status" value="1"/>
</dbReference>
<dbReference type="Pfam" id="PF08284">
    <property type="entry name" value="RVP_2"/>
    <property type="match status" value="1"/>
</dbReference>
<name>A0A6L2JEU3_TANCI</name>
<dbReference type="EMBL" id="BKCJ010000702">
    <property type="protein sequence ID" value="GEU35533.1"/>
    <property type="molecule type" value="Genomic_DNA"/>
</dbReference>
<dbReference type="AlphaFoldDB" id="A0A6L2JEU3"/>
<dbReference type="PANTHER" id="PTHR15503:SF45">
    <property type="entry name" value="RNA-DIRECTED DNA POLYMERASE HOMOLOG"/>
    <property type="match status" value="1"/>
</dbReference>
<feature type="compositionally biased region" description="Acidic residues" evidence="1">
    <location>
        <begin position="1"/>
        <end position="11"/>
    </location>
</feature>
<sequence length="531" mass="59967">MVPADDEEPIEDQPLPADASPTALSPGYEEEREEEEEAFEEEEHLASTDSTTLPLVDLFPLAKDIEAFESDESTPTPLSPRLCRAWISEQAMKAHIRALQRDVDVLQRQEIRDEDRLTSHIQHEHDRTTATTTTPMTDTAIKVRIAQGVAIALAEYEANRGSRNGDDSHDFESGRRTERVAHECTYSDFLKCQTLNFKGFQELALMCSRMLPKESDEVKKYVGGLPNMIQESVIVFNPKTMQDAIEFATKLMDQKICTFVDRQAKNKRKLDDNSRNNQNQQQPFKWQNVARAYTTRPGEKKVYGGSKTLCPKCNYHHNGQCAPKYTNCKRTGHLVRDCRSPATAAKAGNDRVAARDYAVRNVWKNLDAKVVTGTFLLNNRYASILFDTSADRSFVSTAFSSLIDIIPTALDHDYHVELADEKIIGVNTIIRGCTLNFLNHPFNIDLMRVELGCSDIIISMDWLVKYHAAEDKSEDKRLEDIPIVQDFPEVFPKDLSGIPPTRQVEFQIDLVPGAAPVARAPYPLALTEMKE</sequence>
<reference evidence="2" key="1">
    <citation type="journal article" date="2019" name="Sci. Rep.">
        <title>Draft genome of Tanacetum cinerariifolium, the natural source of mosquito coil.</title>
        <authorList>
            <person name="Yamashiro T."/>
            <person name="Shiraishi A."/>
            <person name="Satake H."/>
            <person name="Nakayama K."/>
        </authorList>
    </citation>
    <scope>NUCLEOTIDE SEQUENCE</scope>
</reference>
<comment type="caution">
    <text evidence="2">The sequence shown here is derived from an EMBL/GenBank/DDBJ whole genome shotgun (WGS) entry which is preliminary data.</text>
</comment>
<evidence type="ECO:0008006" key="3">
    <source>
        <dbReference type="Google" id="ProtNLM"/>
    </source>
</evidence>
<feature type="compositionally biased region" description="Acidic residues" evidence="1">
    <location>
        <begin position="28"/>
        <end position="43"/>
    </location>
</feature>
<organism evidence="2">
    <name type="scientific">Tanacetum cinerariifolium</name>
    <name type="common">Dalmatian daisy</name>
    <name type="synonym">Chrysanthemum cinerariifolium</name>
    <dbReference type="NCBI Taxonomy" id="118510"/>
    <lineage>
        <taxon>Eukaryota</taxon>
        <taxon>Viridiplantae</taxon>
        <taxon>Streptophyta</taxon>
        <taxon>Embryophyta</taxon>
        <taxon>Tracheophyta</taxon>
        <taxon>Spermatophyta</taxon>
        <taxon>Magnoliopsida</taxon>
        <taxon>eudicotyledons</taxon>
        <taxon>Gunneridae</taxon>
        <taxon>Pentapetalae</taxon>
        <taxon>asterids</taxon>
        <taxon>campanulids</taxon>
        <taxon>Asterales</taxon>
        <taxon>Asteraceae</taxon>
        <taxon>Asteroideae</taxon>
        <taxon>Anthemideae</taxon>
        <taxon>Anthemidinae</taxon>
        <taxon>Tanacetum</taxon>
    </lineage>
</organism>
<dbReference type="InterPro" id="IPR021109">
    <property type="entry name" value="Peptidase_aspartic_dom_sf"/>
</dbReference>
<evidence type="ECO:0000256" key="1">
    <source>
        <dbReference type="SAM" id="MobiDB-lite"/>
    </source>
</evidence>
<gene>
    <name evidence="2" type="ORF">Tci_007511</name>
</gene>
<proteinExistence type="predicted"/>
<dbReference type="InterPro" id="IPR032567">
    <property type="entry name" value="RTL1-rel"/>
</dbReference>
<dbReference type="CDD" id="cd00303">
    <property type="entry name" value="retropepsin_like"/>
    <property type="match status" value="1"/>
</dbReference>
<feature type="region of interest" description="Disordered" evidence="1">
    <location>
        <begin position="1"/>
        <end position="50"/>
    </location>
</feature>
<protein>
    <recommendedName>
        <fullName evidence="3">Reverse transcriptase domain-containing protein</fullName>
    </recommendedName>
</protein>
<dbReference type="PANTHER" id="PTHR15503">
    <property type="entry name" value="LDOC1 RELATED"/>
    <property type="match status" value="1"/>
</dbReference>
<evidence type="ECO:0000313" key="2">
    <source>
        <dbReference type="EMBL" id="GEU35533.1"/>
    </source>
</evidence>